<dbReference type="Proteomes" id="UP000009027">
    <property type="component" value="Unassembled WGS sequence"/>
</dbReference>
<feature type="transmembrane region" description="Helical" evidence="1">
    <location>
        <begin position="128"/>
        <end position="151"/>
    </location>
</feature>
<feature type="transmembrane region" description="Helical" evidence="1">
    <location>
        <begin position="171"/>
        <end position="193"/>
    </location>
</feature>
<dbReference type="VEuPathDB" id="TriTrypDB:TvY486_0022280"/>
<organism evidence="2 3">
    <name type="scientific">Trypanosoma vivax (strain Y486)</name>
    <dbReference type="NCBI Taxonomy" id="1055687"/>
    <lineage>
        <taxon>Eukaryota</taxon>
        <taxon>Discoba</taxon>
        <taxon>Euglenozoa</taxon>
        <taxon>Kinetoplastea</taxon>
        <taxon>Metakinetoplastina</taxon>
        <taxon>Trypanosomatida</taxon>
        <taxon>Trypanosomatidae</taxon>
        <taxon>Trypanosoma</taxon>
        <taxon>Duttonella</taxon>
    </lineage>
</organism>
<protein>
    <recommendedName>
        <fullName evidence="4">Transmembrane protein</fullName>
    </recommendedName>
</protein>
<proteinExistence type="predicted"/>
<evidence type="ECO:0000313" key="2">
    <source>
        <dbReference type="EMBL" id="CCD19531.1"/>
    </source>
</evidence>
<gene>
    <name evidence="2" type="ORF">TvY486_0022280</name>
</gene>
<evidence type="ECO:0000313" key="3">
    <source>
        <dbReference type="Proteomes" id="UP000009027"/>
    </source>
</evidence>
<keyword evidence="1" id="KW-0812">Transmembrane</keyword>
<dbReference type="EMBL" id="CAEX01003605">
    <property type="protein sequence ID" value="CCD19531.1"/>
    <property type="molecule type" value="Genomic_DNA"/>
</dbReference>
<evidence type="ECO:0008006" key="4">
    <source>
        <dbReference type="Google" id="ProtNLM"/>
    </source>
</evidence>
<reference evidence="2 3" key="1">
    <citation type="journal article" date="2012" name="Proc. Natl. Acad. Sci. U.S.A.">
        <title>Antigenic diversity is generated by distinct evolutionary mechanisms in African trypanosome species.</title>
        <authorList>
            <person name="Jackson A.P."/>
            <person name="Berry A."/>
            <person name="Aslett M."/>
            <person name="Allison H.C."/>
            <person name="Burton P."/>
            <person name="Vavrova-Anderson J."/>
            <person name="Brown R."/>
            <person name="Browne H."/>
            <person name="Corton N."/>
            <person name="Hauser H."/>
            <person name="Gamble J."/>
            <person name="Gilderthorp R."/>
            <person name="Marcello L."/>
            <person name="McQuillan J."/>
            <person name="Otto T.D."/>
            <person name="Quail M.A."/>
            <person name="Sanders M.J."/>
            <person name="van Tonder A."/>
            <person name="Ginger M.L."/>
            <person name="Field M.C."/>
            <person name="Barry J.D."/>
            <person name="Hertz-Fowler C."/>
            <person name="Berriman M."/>
        </authorList>
    </citation>
    <scope>NUCLEOTIDE SEQUENCE</scope>
    <source>
        <strain evidence="2 3">Y486</strain>
    </source>
</reference>
<sequence length="230" mass="25726">MISTEIQKHGSEFPQSRAQVVPALRSRSACVLVCRPKAVFLQARRTVPCLSSCHAVRPVLVPYPVYLFRFPLSVFFSSGEMPVARVAFGVRSFHPRFRQFASVCFRFSSFRTSAHSCVARLPDPHWSFVLSALLSPFFPSLRAVVFALAFFSLDALHFAAARCKDFTDPFLVVRFFVCPLCLCFFSVCSWATISTAEEEVHQDFPRSDPVSPAQPCSPSVACLVFRPSLT</sequence>
<evidence type="ECO:0000256" key="1">
    <source>
        <dbReference type="SAM" id="Phobius"/>
    </source>
</evidence>
<dbReference type="AlphaFoldDB" id="F9WPQ4"/>
<keyword evidence="1" id="KW-0472">Membrane</keyword>
<keyword evidence="3" id="KW-1185">Reference proteome</keyword>
<accession>F9WPQ4</accession>
<name>F9WPQ4_TRYVY</name>
<keyword evidence="1" id="KW-1133">Transmembrane helix</keyword>